<comment type="caution">
    <text evidence="1">The sequence shown here is derived from an EMBL/GenBank/DDBJ whole genome shotgun (WGS) entry which is preliminary data.</text>
</comment>
<sequence>MVPLLHSLSLRQLFTNASSGQKGDSHYQHRTNLTLYLCLPDRQSSIHVLSISGCFR</sequence>
<gene>
    <name evidence="1" type="ORF">DPEC_G00076380</name>
</gene>
<accession>A0ACC2H3X6</accession>
<name>A0ACC2H3X6_DALPE</name>
<proteinExistence type="predicted"/>
<evidence type="ECO:0000313" key="2">
    <source>
        <dbReference type="Proteomes" id="UP001157502"/>
    </source>
</evidence>
<dbReference type="EMBL" id="CM055733">
    <property type="protein sequence ID" value="KAJ8010563.1"/>
    <property type="molecule type" value="Genomic_DNA"/>
</dbReference>
<evidence type="ECO:0000313" key="1">
    <source>
        <dbReference type="EMBL" id="KAJ8010563.1"/>
    </source>
</evidence>
<protein>
    <submittedName>
        <fullName evidence="1">Uncharacterized protein</fullName>
    </submittedName>
</protein>
<reference evidence="1" key="1">
    <citation type="submission" date="2021-05" db="EMBL/GenBank/DDBJ databases">
        <authorList>
            <person name="Pan Q."/>
            <person name="Jouanno E."/>
            <person name="Zahm M."/>
            <person name="Klopp C."/>
            <person name="Cabau C."/>
            <person name="Louis A."/>
            <person name="Berthelot C."/>
            <person name="Parey E."/>
            <person name="Roest Crollius H."/>
            <person name="Montfort J."/>
            <person name="Robinson-Rechavi M."/>
            <person name="Bouchez O."/>
            <person name="Lampietro C."/>
            <person name="Lopez Roques C."/>
            <person name="Donnadieu C."/>
            <person name="Postlethwait J."/>
            <person name="Bobe J."/>
            <person name="Dillon D."/>
            <person name="Chandos A."/>
            <person name="von Hippel F."/>
            <person name="Guiguen Y."/>
        </authorList>
    </citation>
    <scope>NUCLEOTIDE SEQUENCE</scope>
    <source>
        <strain evidence="1">YG-Jan2019</strain>
    </source>
</reference>
<keyword evidence="2" id="KW-1185">Reference proteome</keyword>
<dbReference type="Proteomes" id="UP001157502">
    <property type="component" value="Chromosome 6"/>
</dbReference>
<organism evidence="1 2">
    <name type="scientific">Dallia pectoralis</name>
    <name type="common">Alaska blackfish</name>
    <dbReference type="NCBI Taxonomy" id="75939"/>
    <lineage>
        <taxon>Eukaryota</taxon>
        <taxon>Metazoa</taxon>
        <taxon>Chordata</taxon>
        <taxon>Craniata</taxon>
        <taxon>Vertebrata</taxon>
        <taxon>Euteleostomi</taxon>
        <taxon>Actinopterygii</taxon>
        <taxon>Neopterygii</taxon>
        <taxon>Teleostei</taxon>
        <taxon>Protacanthopterygii</taxon>
        <taxon>Esociformes</taxon>
        <taxon>Umbridae</taxon>
        <taxon>Dallia</taxon>
    </lineage>
</organism>